<evidence type="ECO:0000256" key="7">
    <source>
        <dbReference type="SAM" id="MobiDB-lite"/>
    </source>
</evidence>
<dbReference type="PROSITE" id="PS50837">
    <property type="entry name" value="NACHT"/>
    <property type="match status" value="1"/>
</dbReference>
<dbReference type="SMART" id="SM00449">
    <property type="entry name" value="SPRY"/>
    <property type="match status" value="1"/>
</dbReference>
<evidence type="ECO:0000259" key="10">
    <source>
        <dbReference type="PROSITE" id="PS50837"/>
    </source>
</evidence>
<dbReference type="InParanoid" id="A0A6P7HPU4"/>
<protein>
    <submittedName>
        <fullName evidence="12">NLR family CARD domain-containing protein 3-like</fullName>
    </submittedName>
</protein>
<dbReference type="Gene3D" id="2.60.120.920">
    <property type="match status" value="1"/>
</dbReference>
<evidence type="ECO:0000259" key="8">
    <source>
        <dbReference type="PROSITE" id="PS50188"/>
    </source>
</evidence>
<dbReference type="PROSITE" id="PS50188">
    <property type="entry name" value="B302_SPRY"/>
    <property type="match status" value="1"/>
</dbReference>
<feature type="domain" description="Pyrin" evidence="9">
    <location>
        <begin position="1"/>
        <end position="99"/>
    </location>
</feature>
<dbReference type="OrthoDB" id="120976at2759"/>
<dbReference type="Pfam" id="PF17779">
    <property type="entry name" value="WHD_NOD2"/>
    <property type="match status" value="1"/>
</dbReference>
<dbReference type="FunFam" id="3.40.50.300:FF:001524">
    <property type="entry name" value="Si:dkey-126g1.7"/>
    <property type="match status" value="1"/>
</dbReference>
<evidence type="ECO:0000256" key="3">
    <source>
        <dbReference type="ARBA" id="ARBA00022614"/>
    </source>
</evidence>
<evidence type="ECO:0000313" key="11">
    <source>
        <dbReference type="Proteomes" id="UP000515145"/>
    </source>
</evidence>
<keyword evidence="2" id="KW-0963">Cytoplasm</keyword>
<dbReference type="InterPro" id="IPR006574">
    <property type="entry name" value="PRY"/>
</dbReference>
<dbReference type="InterPro" id="IPR051261">
    <property type="entry name" value="NLR"/>
</dbReference>
<keyword evidence="3" id="KW-0433">Leucine-rich repeat</keyword>
<dbReference type="SUPFAM" id="SSF47986">
    <property type="entry name" value="DEATH domain"/>
    <property type="match status" value="1"/>
</dbReference>
<evidence type="ECO:0000256" key="6">
    <source>
        <dbReference type="ARBA" id="ARBA00022840"/>
    </source>
</evidence>
<organism evidence="11 12">
    <name type="scientific">Parambassis ranga</name>
    <name type="common">Indian glassy fish</name>
    <dbReference type="NCBI Taxonomy" id="210632"/>
    <lineage>
        <taxon>Eukaryota</taxon>
        <taxon>Metazoa</taxon>
        <taxon>Chordata</taxon>
        <taxon>Craniata</taxon>
        <taxon>Vertebrata</taxon>
        <taxon>Euteleostomi</taxon>
        <taxon>Actinopterygii</taxon>
        <taxon>Neopterygii</taxon>
        <taxon>Teleostei</taxon>
        <taxon>Neoteleostei</taxon>
        <taxon>Acanthomorphata</taxon>
        <taxon>Ovalentaria</taxon>
        <taxon>Ambassidae</taxon>
        <taxon>Parambassis</taxon>
    </lineage>
</organism>
<keyword evidence="11" id="KW-1185">Reference proteome</keyword>
<evidence type="ECO:0000256" key="4">
    <source>
        <dbReference type="ARBA" id="ARBA00022737"/>
    </source>
</evidence>
<proteinExistence type="predicted"/>
<dbReference type="InterPro" id="IPR003879">
    <property type="entry name" value="Butyrophylin_SPRY"/>
</dbReference>
<dbReference type="SMART" id="SM00368">
    <property type="entry name" value="LRR_RI"/>
    <property type="match status" value="5"/>
</dbReference>
<dbReference type="InterPro" id="IPR004020">
    <property type="entry name" value="DAPIN"/>
</dbReference>
<dbReference type="SUPFAM" id="SSF49899">
    <property type="entry name" value="Concanavalin A-like lectins/glucanases"/>
    <property type="match status" value="1"/>
</dbReference>
<dbReference type="InterPro" id="IPR007111">
    <property type="entry name" value="NACHT_NTPase"/>
</dbReference>
<feature type="region of interest" description="Disordered" evidence="7">
    <location>
        <begin position="162"/>
        <end position="189"/>
    </location>
</feature>
<dbReference type="InterPro" id="IPR043136">
    <property type="entry name" value="B30.2/SPRY_sf"/>
</dbReference>
<dbReference type="InterPro" id="IPR029495">
    <property type="entry name" value="NACHT-assoc"/>
</dbReference>
<dbReference type="SMART" id="SM01288">
    <property type="entry name" value="FISNA"/>
    <property type="match status" value="1"/>
</dbReference>
<dbReference type="Gene3D" id="3.40.50.300">
    <property type="entry name" value="P-loop containing nucleotide triphosphate hydrolases"/>
    <property type="match status" value="1"/>
</dbReference>
<dbReference type="Pfam" id="PF17776">
    <property type="entry name" value="NLRC4_HD2"/>
    <property type="match status" value="1"/>
</dbReference>
<feature type="domain" description="NACHT" evidence="10">
    <location>
        <begin position="193"/>
        <end position="327"/>
    </location>
</feature>
<dbReference type="GeneID" id="114428422"/>
<dbReference type="GO" id="GO:0005524">
    <property type="term" value="F:ATP binding"/>
    <property type="evidence" value="ECO:0007669"/>
    <property type="project" value="UniProtKB-KW"/>
</dbReference>
<dbReference type="InterPro" id="IPR032675">
    <property type="entry name" value="LRR_dom_sf"/>
</dbReference>
<keyword evidence="4" id="KW-0677">Repeat</keyword>
<dbReference type="SMART" id="SM01289">
    <property type="entry name" value="PYRIN"/>
    <property type="match status" value="1"/>
</dbReference>
<dbReference type="Pfam" id="PF13516">
    <property type="entry name" value="LRR_6"/>
    <property type="match status" value="4"/>
</dbReference>
<dbReference type="SUPFAM" id="SSF52047">
    <property type="entry name" value="RNI-like"/>
    <property type="match status" value="1"/>
</dbReference>
<reference evidence="12" key="1">
    <citation type="submission" date="2025-08" db="UniProtKB">
        <authorList>
            <consortium name="RefSeq"/>
        </authorList>
    </citation>
    <scope>IDENTIFICATION</scope>
</reference>
<dbReference type="CDD" id="cd16040">
    <property type="entry name" value="SPRY_PRY_SNTX"/>
    <property type="match status" value="1"/>
</dbReference>
<dbReference type="Pfam" id="PF05729">
    <property type="entry name" value="NACHT"/>
    <property type="match status" value="1"/>
</dbReference>
<dbReference type="InterPro" id="IPR041075">
    <property type="entry name" value="NOD1/2_WH"/>
</dbReference>
<dbReference type="Pfam" id="PF02758">
    <property type="entry name" value="PYRIN"/>
    <property type="match status" value="1"/>
</dbReference>
<evidence type="ECO:0000313" key="12">
    <source>
        <dbReference type="RefSeq" id="XP_028252617.1"/>
    </source>
</evidence>
<dbReference type="RefSeq" id="XP_028252617.1">
    <property type="nucleotide sequence ID" value="XM_028396816.1"/>
</dbReference>
<dbReference type="Proteomes" id="UP000515145">
    <property type="component" value="Chromosome 24"/>
</dbReference>
<dbReference type="AlphaFoldDB" id="A0A6P7HPU4"/>
<dbReference type="InterPro" id="IPR027417">
    <property type="entry name" value="P-loop_NTPase"/>
</dbReference>
<dbReference type="Pfam" id="PF13765">
    <property type="entry name" value="PRY"/>
    <property type="match status" value="1"/>
</dbReference>
<dbReference type="PROSITE" id="PS50824">
    <property type="entry name" value="DAPIN"/>
    <property type="match status" value="1"/>
</dbReference>
<dbReference type="SMART" id="SM00589">
    <property type="entry name" value="PRY"/>
    <property type="match status" value="1"/>
</dbReference>
<dbReference type="InterPro" id="IPR001870">
    <property type="entry name" value="B30.2/SPRY"/>
</dbReference>
<dbReference type="GO" id="GO:0005737">
    <property type="term" value="C:cytoplasm"/>
    <property type="evidence" value="ECO:0007669"/>
    <property type="project" value="UniProtKB-SubCell"/>
</dbReference>
<dbReference type="InterPro" id="IPR003877">
    <property type="entry name" value="SPRY_dom"/>
</dbReference>
<dbReference type="InterPro" id="IPR013320">
    <property type="entry name" value="ConA-like_dom_sf"/>
</dbReference>
<dbReference type="PRINTS" id="PR01407">
    <property type="entry name" value="BUTYPHLNCDUF"/>
</dbReference>
<dbReference type="CDD" id="cd08321">
    <property type="entry name" value="Pyrin_ASC-like"/>
    <property type="match status" value="1"/>
</dbReference>
<evidence type="ECO:0000256" key="1">
    <source>
        <dbReference type="ARBA" id="ARBA00004496"/>
    </source>
</evidence>
<feature type="domain" description="B30.2/SPRY" evidence="8">
    <location>
        <begin position="873"/>
        <end position="1075"/>
    </location>
</feature>
<evidence type="ECO:0000256" key="5">
    <source>
        <dbReference type="ARBA" id="ARBA00022741"/>
    </source>
</evidence>
<dbReference type="Gene3D" id="3.80.10.10">
    <property type="entry name" value="Ribonuclease Inhibitor"/>
    <property type="match status" value="2"/>
</dbReference>
<dbReference type="InterPro" id="IPR001611">
    <property type="entry name" value="Leu-rich_rpt"/>
</dbReference>
<dbReference type="PANTHER" id="PTHR24106">
    <property type="entry name" value="NACHT, LRR AND CARD DOMAINS-CONTAINING"/>
    <property type="match status" value="1"/>
</dbReference>
<keyword evidence="6" id="KW-0067">ATP-binding</keyword>
<sequence length="1075" mass="121718">MSRRERKVAMPTREELLLRALKDLGDNELKEFKWYLQKPEVLERFPIIPKSRLDKADRPDTVDQMLQTYCENTLEVTKKVLRKLDRNDLVQILSGPNSEPLAEGFLGCQKNLKSSLIKKFQGSPENVKKGGKPTVKDETYIKVSLTIEGGAEVNKDHEVRQVEAASRKAHKPETSIRPEDLFKGSPGRQEPIRTVMTQGVAGIGKTVLTQKFSLDWAKDKDHQDVHFTFPFTFRELNVLREKRFSLVELVHHFFPETKEAGICSFQEFNALFIFDGLDECRLPLDFHNTEVLTDVTESTSVHVLLTNLIRGKLLPSALLWITTRPAAANQIPPDCVDLVTEVRGFSDAQKLDFFRKKCRDEKLVSRILPHIKTSRSLHIMCHIPVFCWITAGVLEDMLETREGGELPRTLTEMYIHLLRSQAKVKNSKSHGESDVDPQWNQASREMIKCLGKLAFDQLQKGNLIFYESDLAECGINIKAASVYSGVFTQIFKEERGQYQDKVFCFVHMSVQEFLAALHVHLTFIKSGNNLLEEQQTASWMSKLSRRKPNLHQTAVDRALQSPNGHLDLFLRFLLGFSLQTNQSLLRGLLTKPGSSLQADQETIKYIKDRLEDNLTPERSINLLQCLNELNDDSLVEEIQQFLGSGRLSTHDLSPAQWSALVFILLSSEDLEVFDLKKYSASEQGLLKLLPVVKVSSRALLSFCNLSEQSYRVLCSVLSSRSSSLRQLDLSNNNLWDSGVKTLSAGLESPHCKLEILRLSGCKLTWRSCETLSSVICIQSSSLKVLDVSDNELHDSGVQLLSTGLESHHCKLETLRLSGCHVTEEGCASLASALSSNPAHLRELDLSYNHPGDSGVQPLRGAVEDRHCRLETLRVEHCGENRLKHGLKKYACELEMDPNTAHRNLKLSDNNRKVTVVTEEQPYPDHPERFDSCCWQVLCKTGLKGRCYWEVEKEGPVIIALSYKRISRKGKSSDCRLGWNDQDWTLMCTEDKFSFWHNGKQKEVHVPYGSPVSNRVAVYVDCPAGALSFYRVPLTASDPLIPLYTFNTTFTEPVYPAFGFGFGFWSYNSTVSLCEL</sequence>
<gene>
    <name evidence="12" type="primary">LOC114428422</name>
</gene>
<dbReference type="InterPro" id="IPR011029">
    <property type="entry name" value="DEATH-like_dom_sf"/>
</dbReference>
<feature type="compositionally biased region" description="Basic and acidic residues" evidence="7">
    <location>
        <begin position="171"/>
        <end position="182"/>
    </location>
</feature>
<dbReference type="Pfam" id="PF14484">
    <property type="entry name" value="FISNA"/>
    <property type="match status" value="1"/>
</dbReference>
<dbReference type="Pfam" id="PF00622">
    <property type="entry name" value="SPRY"/>
    <property type="match status" value="1"/>
</dbReference>
<comment type="subcellular location">
    <subcellularLocation>
        <location evidence="1">Cytoplasm</location>
    </subcellularLocation>
</comment>
<dbReference type="InterPro" id="IPR041267">
    <property type="entry name" value="NLRP_HD2"/>
</dbReference>
<dbReference type="Gene3D" id="1.10.533.10">
    <property type="entry name" value="Death Domain, Fas"/>
    <property type="match status" value="1"/>
</dbReference>
<dbReference type="PROSITE" id="PS51450">
    <property type="entry name" value="LRR"/>
    <property type="match status" value="1"/>
</dbReference>
<accession>A0A6P7HPU4</accession>
<evidence type="ECO:0000259" key="9">
    <source>
        <dbReference type="PROSITE" id="PS50824"/>
    </source>
</evidence>
<name>A0A6P7HPU4_9TELE</name>
<keyword evidence="5" id="KW-0547">Nucleotide-binding</keyword>
<evidence type="ECO:0000256" key="2">
    <source>
        <dbReference type="ARBA" id="ARBA00022490"/>
    </source>
</evidence>